<protein>
    <submittedName>
        <fullName evidence="3">Uncharacterized protein</fullName>
    </submittedName>
</protein>
<feature type="signal peptide" evidence="2">
    <location>
        <begin position="1"/>
        <end position="20"/>
    </location>
</feature>
<feature type="region of interest" description="Disordered" evidence="1">
    <location>
        <begin position="658"/>
        <end position="677"/>
    </location>
</feature>
<dbReference type="AlphaFoldDB" id="A0A1B6IC18"/>
<sequence length="693" mass="79839">MWKLFFVCILILSTRSGLFSIFFDEYDPDVIPQDIYDADFSCAHIGSGCDLTEDCCGTATCVLPSWSPTPVCLVPGYKEDEKLARMSSYDPPRRKDIIYLRDTYNTTFFDFLLTDFTTDSPLQEERVKVNFSTVSEPGNASGPEEKIRSPNLGTFNSEIKVLDGTTTEGRKKLSASAERYFREKTLKLPFKPKDILQPTLKPVYIDFEDHSEEKEENIFALKLPLDLTKLFNDFKLVIGRRHRFLLLNSNITINRGKPTVNEIYEMFRNSDKHKIIIQLLHEKLRRLNDKENSGPLNVALDDLSILKKTESSETLPNKSKWNMVRKFFLRKSNDRGNAFNQDKFVEAPIKAVNQPRETEGIEELMEKFYIRSNGDSGVQDKKLSNEHRDDGLVEIFNINYPYKSDRNAEFIASKEYLKKSKLLNSLEHKNHYTKNEIDTMSEATLFKTYSTKSSEKMETAATNIAVDMQNYQQFLNESFSYIKKILNSLQQNNENGNIQILKVHNLKTESKKVEISDKAHTRKGSYLHSVHKNSSKNLTGGLKNVFNRKENPKKSTIHERRALRLNEHLLLAVNSKNFSEKMADYFSQSESDGKDSLEFSFDSSLSKESTSQYREGLYNDSYVFMVREDNSSFPEKKQSKLERILNFFHRAKSIPCPKTKNPCTNTSSCEQNESSKPLSLLNKKKKCFHGAGR</sequence>
<feature type="compositionally biased region" description="Polar residues" evidence="1">
    <location>
        <begin position="661"/>
        <end position="672"/>
    </location>
</feature>
<organism evidence="3">
    <name type="scientific">Homalodisca liturata</name>
    <dbReference type="NCBI Taxonomy" id="320908"/>
    <lineage>
        <taxon>Eukaryota</taxon>
        <taxon>Metazoa</taxon>
        <taxon>Ecdysozoa</taxon>
        <taxon>Arthropoda</taxon>
        <taxon>Hexapoda</taxon>
        <taxon>Insecta</taxon>
        <taxon>Pterygota</taxon>
        <taxon>Neoptera</taxon>
        <taxon>Paraneoptera</taxon>
        <taxon>Hemiptera</taxon>
        <taxon>Auchenorrhyncha</taxon>
        <taxon>Membracoidea</taxon>
        <taxon>Cicadellidae</taxon>
        <taxon>Cicadellinae</taxon>
        <taxon>Proconiini</taxon>
        <taxon>Homalodisca</taxon>
    </lineage>
</organism>
<dbReference type="EMBL" id="GECU01023218">
    <property type="protein sequence ID" value="JAS84488.1"/>
    <property type="molecule type" value="Transcribed_RNA"/>
</dbReference>
<proteinExistence type="predicted"/>
<reference evidence="3" key="1">
    <citation type="submission" date="2015-11" db="EMBL/GenBank/DDBJ databases">
        <title>De novo transcriptome assembly of four potential Pierce s Disease insect vectors from Arizona vineyards.</title>
        <authorList>
            <person name="Tassone E.E."/>
        </authorList>
    </citation>
    <scope>NUCLEOTIDE SEQUENCE</scope>
</reference>
<keyword evidence="2" id="KW-0732">Signal</keyword>
<name>A0A1B6IC18_9HEMI</name>
<evidence type="ECO:0000313" key="3">
    <source>
        <dbReference type="EMBL" id="JAS84488.1"/>
    </source>
</evidence>
<evidence type="ECO:0000256" key="2">
    <source>
        <dbReference type="SAM" id="SignalP"/>
    </source>
</evidence>
<evidence type="ECO:0000256" key="1">
    <source>
        <dbReference type="SAM" id="MobiDB-lite"/>
    </source>
</evidence>
<feature type="chain" id="PRO_5008585075" evidence="2">
    <location>
        <begin position="21"/>
        <end position="693"/>
    </location>
</feature>
<gene>
    <name evidence="3" type="ORF">g.11669</name>
</gene>
<accession>A0A1B6IC18</accession>